<dbReference type="GO" id="GO:0009289">
    <property type="term" value="C:pilus"/>
    <property type="evidence" value="ECO:0007669"/>
    <property type="project" value="UniProtKB-SubCell"/>
</dbReference>
<evidence type="ECO:0000256" key="4">
    <source>
        <dbReference type="ARBA" id="ARBA00023263"/>
    </source>
</evidence>
<protein>
    <submittedName>
        <fullName evidence="5">Fimbrial subunit type 1</fullName>
    </submittedName>
</protein>
<organism evidence="5">
    <name type="scientific">Serratia fonticola</name>
    <dbReference type="NCBI Taxonomy" id="47917"/>
    <lineage>
        <taxon>Bacteria</taxon>
        <taxon>Pseudomonadati</taxon>
        <taxon>Pseudomonadota</taxon>
        <taxon>Gammaproteobacteria</taxon>
        <taxon>Enterobacterales</taxon>
        <taxon>Yersiniaceae</taxon>
        <taxon>Serratia</taxon>
    </lineage>
</organism>
<dbReference type="KEGG" id="sfw:WN53_13440"/>
<evidence type="ECO:0000256" key="1">
    <source>
        <dbReference type="ARBA" id="ARBA00004561"/>
    </source>
</evidence>
<comment type="similarity">
    <text evidence="2">Belongs to the fimbrial protein family.</text>
</comment>
<keyword evidence="3" id="KW-0732">Signal</keyword>
<dbReference type="GeneID" id="30321172"/>
<dbReference type="InterPro" id="IPR008966">
    <property type="entry name" value="Adhesion_dom_sf"/>
</dbReference>
<dbReference type="Gene3D" id="2.60.40.1090">
    <property type="entry name" value="Fimbrial-type adhesion domain"/>
    <property type="match status" value="1"/>
</dbReference>
<dbReference type="AlphaFoldDB" id="A0A0F7HC52"/>
<dbReference type="InterPro" id="IPR036937">
    <property type="entry name" value="Adhesion_dom_fimbrial_sf"/>
</dbReference>
<dbReference type="SUPFAM" id="SSF49401">
    <property type="entry name" value="Bacterial adhesins"/>
    <property type="match status" value="1"/>
</dbReference>
<dbReference type="InterPro" id="IPR050263">
    <property type="entry name" value="Bact_Fimbrial_Adh_Pro"/>
</dbReference>
<evidence type="ECO:0000313" key="5">
    <source>
        <dbReference type="EMBL" id="VTR46400.1"/>
    </source>
</evidence>
<keyword evidence="4" id="KW-0281">Fimbrium</keyword>
<accession>A0A0F7HC52</accession>
<dbReference type="STRING" id="47917.AV650_08990"/>
<name>A0A0F7HC52_SERFO</name>
<evidence type="ECO:0000256" key="2">
    <source>
        <dbReference type="ARBA" id="ARBA00006671"/>
    </source>
</evidence>
<dbReference type="Pfam" id="PF00419">
    <property type="entry name" value="Fimbrial"/>
    <property type="match status" value="1"/>
</dbReference>
<dbReference type="PANTHER" id="PTHR33420">
    <property type="entry name" value="FIMBRIAL SUBUNIT ELFA-RELATED"/>
    <property type="match status" value="1"/>
</dbReference>
<reference evidence="5" key="1">
    <citation type="submission" date="2019-05" db="EMBL/GenBank/DDBJ databases">
        <authorList>
            <consortium name="Pathogen Informatics"/>
        </authorList>
    </citation>
    <scope>NUCLEOTIDE SEQUENCE [LARGE SCALE GENOMIC DNA]</scope>
    <source>
        <strain evidence="5">NCTC12965</strain>
    </source>
</reference>
<comment type="subcellular location">
    <subcellularLocation>
        <location evidence="1">Fimbrium</location>
    </subcellularLocation>
</comment>
<dbReference type="InterPro" id="IPR000259">
    <property type="entry name" value="Adhesion_dom_fimbrial"/>
</dbReference>
<gene>
    <name evidence="5" type="primary">fim_2</name>
    <name evidence="5" type="ORF">NCTC12965_05366</name>
</gene>
<proteinExistence type="inferred from homology"/>
<dbReference type="RefSeq" id="WP_024483622.1">
    <property type="nucleotide sequence ID" value="NZ_CAMISM010000015.1"/>
</dbReference>
<evidence type="ECO:0000256" key="3">
    <source>
        <dbReference type="ARBA" id="ARBA00022729"/>
    </source>
</evidence>
<dbReference type="GO" id="GO:0043709">
    <property type="term" value="P:cell adhesion involved in single-species biofilm formation"/>
    <property type="evidence" value="ECO:0007669"/>
    <property type="project" value="TreeGrafter"/>
</dbReference>
<dbReference type="PANTHER" id="PTHR33420:SF3">
    <property type="entry name" value="FIMBRIAL SUBUNIT ELFA"/>
    <property type="match status" value="1"/>
</dbReference>
<dbReference type="EMBL" id="CABEEZ010000116">
    <property type="protein sequence ID" value="VTR46400.1"/>
    <property type="molecule type" value="Genomic_DNA"/>
</dbReference>
<sequence>MKKTTLVMALSLAIGGFAALPASAAITVAGGNINFTGEVTDATCLINDQTPNGAVDLNVPLETVSASELSFAGATAKPAPFTIKLGGPTDLNCTNGKIASVYFEPTSPAIDNATGWLKNTSATNPATNVQVQILNGETNSPINLVSGNNNHAPKTIANQTAEYTYIGQYVAVGGAAGPGQVASTVKYSIVYQ</sequence>